<dbReference type="FunFam" id="3.40.605.10:FF:000007">
    <property type="entry name" value="NAD/NADP-dependent betaine aldehyde dehydrogenase"/>
    <property type="match status" value="1"/>
</dbReference>
<dbReference type="PANTHER" id="PTHR43720">
    <property type="entry name" value="2-AMINOMUCONIC SEMIALDEHYDE DEHYDROGENASE"/>
    <property type="match status" value="1"/>
</dbReference>
<dbReference type="InterPro" id="IPR016163">
    <property type="entry name" value="Ald_DH_C"/>
</dbReference>
<dbReference type="InterPro" id="IPR029510">
    <property type="entry name" value="Ald_DH_CS_GLU"/>
</dbReference>
<dbReference type="InterPro" id="IPR016162">
    <property type="entry name" value="Ald_DH_N"/>
</dbReference>
<keyword evidence="3" id="KW-0520">NAD</keyword>
<dbReference type="InterPro" id="IPR016160">
    <property type="entry name" value="Ald_DH_CS_CYS"/>
</dbReference>
<comment type="similarity">
    <text evidence="1 5">Belongs to the aldehyde dehydrogenase family.</text>
</comment>
<organism evidence="7 8">
    <name type="scientific">Aureibaculum algae</name>
    <dbReference type="NCBI Taxonomy" id="2584122"/>
    <lineage>
        <taxon>Bacteria</taxon>
        <taxon>Pseudomonadati</taxon>
        <taxon>Bacteroidota</taxon>
        <taxon>Flavobacteriia</taxon>
        <taxon>Flavobacteriales</taxon>
        <taxon>Flavobacteriaceae</taxon>
        <taxon>Aureibaculum</taxon>
    </lineage>
</organism>
<evidence type="ECO:0000313" key="7">
    <source>
        <dbReference type="EMBL" id="QCX39635.1"/>
    </source>
</evidence>
<keyword evidence="8" id="KW-1185">Reference proteome</keyword>
<dbReference type="SUPFAM" id="SSF53720">
    <property type="entry name" value="ALDH-like"/>
    <property type="match status" value="1"/>
</dbReference>
<dbReference type="FunFam" id="3.40.309.10:FF:000012">
    <property type="entry name" value="Betaine aldehyde dehydrogenase"/>
    <property type="match status" value="1"/>
</dbReference>
<dbReference type="Gene3D" id="3.40.309.10">
    <property type="entry name" value="Aldehyde Dehydrogenase, Chain A, domain 2"/>
    <property type="match status" value="1"/>
</dbReference>
<dbReference type="PANTHER" id="PTHR43720:SF2">
    <property type="entry name" value="2-AMINOMUCONIC SEMIALDEHYDE DEHYDROGENASE"/>
    <property type="match status" value="1"/>
</dbReference>
<keyword evidence="2 5" id="KW-0560">Oxidoreductase</keyword>
<dbReference type="Pfam" id="PF00171">
    <property type="entry name" value="Aldedh"/>
    <property type="match status" value="1"/>
</dbReference>
<evidence type="ECO:0000256" key="5">
    <source>
        <dbReference type="RuleBase" id="RU003345"/>
    </source>
</evidence>
<dbReference type="EMBL" id="CP040749">
    <property type="protein sequence ID" value="QCX39635.1"/>
    <property type="molecule type" value="Genomic_DNA"/>
</dbReference>
<evidence type="ECO:0000259" key="6">
    <source>
        <dbReference type="Pfam" id="PF00171"/>
    </source>
</evidence>
<dbReference type="GO" id="GO:0016620">
    <property type="term" value="F:oxidoreductase activity, acting on the aldehyde or oxo group of donors, NAD or NADP as acceptor"/>
    <property type="evidence" value="ECO:0007669"/>
    <property type="project" value="InterPro"/>
</dbReference>
<dbReference type="InterPro" id="IPR015590">
    <property type="entry name" value="Aldehyde_DH_dom"/>
</dbReference>
<dbReference type="PROSITE" id="PS00687">
    <property type="entry name" value="ALDEHYDE_DEHYDR_GLU"/>
    <property type="match status" value="1"/>
</dbReference>
<sequence>MTKIQNYINGKFSPPIKDRWLDNYCPANGEVYGQIPNSTQADIDNAVKAAKTAFASWSQTTLDERSRILIKISELIEVNLDRFAEAESKDNGKPISLAKTVDIPRAASNFRFFGNAITQFASESHESVGQNAINYTLRQPIGVVGCISPWNLPLYLFTWKIAPALAAGNCVIAKPSEVTPMTAYLLGEILNEAGLPKGVLNIVHGTGTSTGKAMVEHPDIKAISFTGGTKTGAEIAKIAAPMFKKLSLELGGKNPNIIFADCNYTEMLETTVRSSFANQGQICLCGSRIFVEASIYEKFKTDFINKVKVLKVGHPSNSDTNIGALVSKEHLEKVLDYINISKSENGNILCGGEKVTVTDYENGYYLEPTVIEITTNNCRINQEEVFGPVVTIMPFKSDDEALQMANSVKYGLSATLWTNDLSRTMRMTNQFEVGIVWVNTWMLRDLRTPFGGIKASGMGREGGFEALRFFTEAKNVCIKY</sequence>
<dbReference type="Proteomes" id="UP000306229">
    <property type="component" value="Chromosome"/>
</dbReference>
<dbReference type="InterPro" id="IPR016161">
    <property type="entry name" value="Ald_DH/histidinol_DH"/>
</dbReference>
<accession>A0A5B7TS78</accession>
<dbReference type="CDD" id="cd07093">
    <property type="entry name" value="ALDH_F8_HMSADH"/>
    <property type="match status" value="1"/>
</dbReference>
<dbReference type="AlphaFoldDB" id="A0A5B7TS78"/>
<feature type="domain" description="Aldehyde dehydrogenase" evidence="6">
    <location>
        <begin position="21"/>
        <end position="476"/>
    </location>
</feature>
<dbReference type="KEGG" id="fbe:FF125_14715"/>
<reference evidence="7 8" key="1">
    <citation type="submission" date="2019-05" db="EMBL/GenBank/DDBJ databases">
        <title>Algicella ahnfeltiae gen. nov., sp. nov., a novel marine bacterium of the family Flavobacteriaceae isolated from a red alga.</title>
        <authorList>
            <person name="Nedashkovskaya O.I."/>
            <person name="Kukhlevskiy A.D."/>
            <person name="Kim S.-G."/>
            <person name="Zhukova N.V."/>
            <person name="Mikhailov V.V."/>
        </authorList>
    </citation>
    <scope>NUCLEOTIDE SEQUENCE [LARGE SCALE GENOMIC DNA]</scope>
    <source>
        <strain evidence="7 8">10Alg115</strain>
    </source>
</reference>
<evidence type="ECO:0000256" key="1">
    <source>
        <dbReference type="ARBA" id="ARBA00009986"/>
    </source>
</evidence>
<evidence type="ECO:0000256" key="3">
    <source>
        <dbReference type="ARBA" id="ARBA00023027"/>
    </source>
</evidence>
<evidence type="ECO:0000256" key="2">
    <source>
        <dbReference type="ARBA" id="ARBA00023002"/>
    </source>
</evidence>
<protein>
    <submittedName>
        <fullName evidence="7">Aldehyde dehydrogenase</fullName>
    </submittedName>
</protein>
<evidence type="ECO:0000313" key="8">
    <source>
        <dbReference type="Proteomes" id="UP000306229"/>
    </source>
</evidence>
<feature type="active site" evidence="4">
    <location>
        <position position="249"/>
    </location>
</feature>
<evidence type="ECO:0000256" key="4">
    <source>
        <dbReference type="PROSITE-ProRule" id="PRU10007"/>
    </source>
</evidence>
<dbReference type="OrthoDB" id="9762913at2"/>
<name>A0A5B7TS78_9FLAO</name>
<dbReference type="PROSITE" id="PS00070">
    <property type="entry name" value="ALDEHYDE_DEHYDR_CYS"/>
    <property type="match status" value="1"/>
</dbReference>
<dbReference type="Gene3D" id="3.40.605.10">
    <property type="entry name" value="Aldehyde Dehydrogenase, Chain A, domain 1"/>
    <property type="match status" value="1"/>
</dbReference>
<dbReference type="RefSeq" id="WP_138950480.1">
    <property type="nucleotide sequence ID" value="NZ_CP040749.1"/>
</dbReference>
<proteinExistence type="inferred from homology"/>
<gene>
    <name evidence="7" type="ORF">FF125_14715</name>
</gene>